<name>A0ABW2YTC3_9SPHI</name>
<dbReference type="GO" id="GO:0008168">
    <property type="term" value="F:methyltransferase activity"/>
    <property type="evidence" value="ECO:0007669"/>
    <property type="project" value="UniProtKB-KW"/>
</dbReference>
<dbReference type="SUPFAM" id="SSF53335">
    <property type="entry name" value="S-adenosyl-L-methionine-dependent methyltransferases"/>
    <property type="match status" value="1"/>
</dbReference>
<keyword evidence="2" id="KW-0808">Transferase</keyword>
<dbReference type="InterPro" id="IPR006342">
    <property type="entry name" value="FkbM_mtfrase"/>
</dbReference>
<feature type="domain" description="Methyltransferase FkbM" evidence="1">
    <location>
        <begin position="55"/>
        <end position="220"/>
    </location>
</feature>
<organism evidence="2 3">
    <name type="scientific">Mucilaginibacter calamicampi</name>
    <dbReference type="NCBI Taxonomy" id="1302352"/>
    <lineage>
        <taxon>Bacteria</taxon>
        <taxon>Pseudomonadati</taxon>
        <taxon>Bacteroidota</taxon>
        <taxon>Sphingobacteriia</taxon>
        <taxon>Sphingobacteriales</taxon>
        <taxon>Sphingobacteriaceae</taxon>
        <taxon>Mucilaginibacter</taxon>
    </lineage>
</organism>
<dbReference type="Pfam" id="PF05050">
    <property type="entry name" value="Methyltransf_21"/>
    <property type="match status" value="1"/>
</dbReference>
<protein>
    <submittedName>
        <fullName evidence="2">FkbM family methyltransferase</fullName>
    </submittedName>
</protein>
<evidence type="ECO:0000313" key="2">
    <source>
        <dbReference type="EMBL" id="MFD0749286.1"/>
    </source>
</evidence>
<proteinExistence type="predicted"/>
<sequence length="242" mass="27865">MMKGNWIARKVSGLKRRLLSQKLHYQKISYSQSGEDLIVKYIFDVIGISRPSYIDVGAHHPYNFSNTALFYETGSSGINIEPDFSLFQAFRKYRKRDINLNIGIGKEKTVADFYLISASTLNTFSKEEALRYQDEGNYLIKEVVKLPVETLTNVLNMYCKEGFPQFLNIDAEGVDEIIIRSIDYEQNYPVVICVETLSFSTSGKGLKNQELIDYVTDKGYMVYADTHINTIFVRQDRWKKAP</sequence>
<keyword evidence="2" id="KW-0489">Methyltransferase</keyword>
<accession>A0ABW2YTC3</accession>
<keyword evidence="3" id="KW-1185">Reference proteome</keyword>
<evidence type="ECO:0000259" key="1">
    <source>
        <dbReference type="Pfam" id="PF05050"/>
    </source>
</evidence>
<dbReference type="GO" id="GO:0032259">
    <property type="term" value="P:methylation"/>
    <property type="evidence" value="ECO:0007669"/>
    <property type="project" value="UniProtKB-KW"/>
</dbReference>
<comment type="caution">
    <text evidence="2">The sequence shown here is derived from an EMBL/GenBank/DDBJ whole genome shotgun (WGS) entry which is preliminary data.</text>
</comment>
<dbReference type="RefSeq" id="WP_377097507.1">
    <property type="nucleotide sequence ID" value="NZ_JBHTHU010000001.1"/>
</dbReference>
<gene>
    <name evidence="2" type="ORF">ACFQZS_03975</name>
</gene>
<evidence type="ECO:0000313" key="3">
    <source>
        <dbReference type="Proteomes" id="UP001596958"/>
    </source>
</evidence>
<reference evidence="3" key="1">
    <citation type="journal article" date="2019" name="Int. J. Syst. Evol. Microbiol.">
        <title>The Global Catalogue of Microorganisms (GCM) 10K type strain sequencing project: providing services to taxonomists for standard genome sequencing and annotation.</title>
        <authorList>
            <consortium name="The Broad Institute Genomics Platform"/>
            <consortium name="The Broad Institute Genome Sequencing Center for Infectious Disease"/>
            <person name="Wu L."/>
            <person name="Ma J."/>
        </authorList>
    </citation>
    <scope>NUCLEOTIDE SEQUENCE [LARGE SCALE GENOMIC DNA]</scope>
    <source>
        <strain evidence="3">CCUG 63418</strain>
    </source>
</reference>
<dbReference type="EMBL" id="JBHTHU010000001">
    <property type="protein sequence ID" value="MFD0749286.1"/>
    <property type="molecule type" value="Genomic_DNA"/>
</dbReference>
<dbReference type="Proteomes" id="UP001596958">
    <property type="component" value="Unassembled WGS sequence"/>
</dbReference>
<dbReference type="Gene3D" id="3.40.50.150">
    <property type="entry name" value="Vaccinia Virus protein VP39"/>
    <property type="match status" value="1"/>
</dbReference>
<dbReference type="InterPro" id="IPR029063">
    <property type="entry name" value="SAM-dependent_MTases_sf"/>
</dbReference>